<dbReference type="InterPro" id="IPR017853">
    <property type="entry name" value="GH"/>
</dbReference>
<accession>A0A4S4F350</accession>
<name>A0A4S4F350_CAMSN</name>
<evidence type="ECO:0000256" key="4">
    <source>
        <dbReference type="RuleBase" id="RU004335"/>
    </source>
</evidence>
<evidence type="ECO:0000313" key="6">
    <source>
        <dbReference type="EMBL" id="THG23943.1"/>
    </source>
</evidence>
<dbReference type="SUPFAM" id="SSF51445">
    <property type="entry name" value="(Trans)glycosidases"/>
    <property type="match status" value="1"/>
</dbReference>
<dbReference type="PROSITE" id="PS00587">
    <property type="entry name" value="GLYCOSYL_HYDROL_F17"/>
    <property type="match status" value="1"/>
</dbReference>
<evidence type="ECO:0000256" key="5">
    <source>
        <dbReference type="RuleBase" id="RU004336"/>
    </source>
</evidence>
<gene>
    <name evidence="6" type="ORF">TEA_015952</name>
</gene>
<dbReference type="Proteomes" id="UP000306102">
    <property type="component" value="Unassembled WGS sequence"/>
</dbReference>
<comment type="similarity">
    <text evidence="1 4">Belongs to the glycosyl hydrolase 17 family.</text>
</comment>
<dbReference type="Gene3D" id="3.20.20.80">
    <property type="entry name" value="Glycosidases"/>
    <property type="match status" value="1"/>
</dbReference>
<dbReference type="STRING" id="542762.A0A4S4F350"/>
<dbReference type="Pfam" id="PF00332">
    <property type="entry name" value="Glyco_hydro_17"/>
    <property type="match status" value="1"/>
</dbReference>
<dbReference type="InterPro" id="IPR000490">
    <property type="entry name" value="Glyco_hydro_17"/>
</dbReference>
<dbReference type="EMBL" id="SDRB02000035">
    <property type="protein sequence ID" value="THG23943.1"/>
    <property type="molecule type" value="Genomic_DNA"/>
</dbReference>
<organism evidence="6 7">
    <name type="scientific">Camellia sinensis var. sinensis</name>
    <name type="common">China tea</name>
    <dbReference type="NCBI Taxonomy" id="542762"/>
    <lineage>
        <taxon>Eukaryota</taxon>
        <taxon>Viridiplantae</taxon>
        <taxon>Streptophyta</taxon>
        <taxon>Embryophyta</taxon>
        <taxon>Tracheophyta</taxon>
        <taxon>Spermatophyta</taxon>
        <taxon>Magnoliopsida</taxon>
        <taxon>eudicotyledons</taxon>
        <taxon>Gunneridae</taxon>
        <taxon>Pentapetalae</taxon>
        <taxon>asterids</taxon>
        <taxon>Ericales</taxon>
        <taxon>Theaceae</taxon>
        <taxon>Camellia</taxon>
    </lineage>
</organism>
<keyword evidence="2 5" id="KW-0378">Hydrolase</keyword>
<comment type="caution">
    <text evidence="6">The sequence shown here is derived from an EMBL/GenBank/DDBJ whole genome shotgun (WGS) entry which is preliminary data.</text>
</comment>
<dbReference type="GO" id="GO:0005975">
    <property type="term" value="P:carbohydrate metabolic process"/>
    <property type="evidence" value="ECO:0007669"/>
    <property type="project" value="InterPro"/>
</dbReference>
<dbReference type="GO" id="GO:0004553">
    <property type="term" value="F:hydrolase activity, hydrolyzing O-glycosyl compounds"/>
    <property type="evidence" value="ECO:0007669"/>
    <property type="project" value="InterPro"/>
</dbReference>
<evidence type="ECO:0000256" key="3">
    <source>
        <dbReference type="ARBA" id="ARBA00023295"/>
    </source>
</evidence>
<keyword evidence="3 5" id="KW-0326">Glycosidase</keyword>
<sequence length="162" mass="18108">MGQIFSFLEENKSPLQVNVYPYFAYIDKPNEIQLSYALLNSNDVVVRDGTLEYKCLFDAIVDSVYSALEKAGGEAVEIVVSESGWPSDGDGEIAASVENAEMYNGKMIEHVSGTLGTPKRPGKSIETYVFAVFNENHKRPGIEQNFGLYYPNMTEVYHVEFN</sequence>
<dbReference type="PANTHER" id="PTHR32227">
    <property type="entry name" value="GLUCAN ENDO-1,3-BETA-GLUCOSIDASE BG1-RELATED-RELATED"/>
    <property type="match status" value="1"/>
</dbReference>
<protein>
    <recommendedName>
        <fullName evidence="8">Glucan endo-1,3-beta-D-glucosidase</fullName>
    </recommendedName>
</protein>
<evidence type="ECO:0008006" key="8">
    <source>
        <dbReference type="Google" id="ProtNLM"/>
    </source>
</evidence>
<evidence type="ECO:0000313" key="7">
    <source>
        <dbReference type="Proteomes" id="UP000306102"/>
    </source>
</evidence>
<dbReference type="AlphaFoldDB" id="A0A4S4F350"/>
<evidence type="ECO:0000256" key="1">
    <source>
        <dbReference type="ARBA" id="ARBA00008773"/>
    </source>
</evidence>
<dbReference type="InterPro" id="IPR044965">
    <property type="entry name" value="Glyco_hydro_17_plant"/>
</dbReference>
<proteinExistence type="inferred from homology"/>
<evidence type="ECO:0000256" key="2">
    <source>
        <dbReference type="ARBA" id="ARBA00022801"/>
    </source>
</evidence>
<keyword evidence="7" id="KW-1185">Reference proteome</keyword>
<reference evidence="6 7" key="1">
    <citation type="journal article" date="2018" name="Proc. Natl. Acad. Sci. U.S.A.">
        <title>Draft genome sequence of Camellia sinensis var. sinensis provides insights into the evolution of the tea genome and tea quality.</title>
        <authorList>
            <person name="Wei C."/>
            <person name="Yang H."/>
            <person name="Wang S."/>
            <person name="Zhao J."/>
            <person name="Liu C."/>
            <person name="Gao L."/>
            <person name="Xia E."/>
            <person name="Lu Y."/>
            <person name="Tai Y."/>
            <person name="She G."/>
            <person name="Sun J."/>
            <person name="Cao H."/>
            <person name="Tong W."/>
            <person name="Gao Q."/>
            <person name="Li Y."/>
            <person name="Deng W."/>
            <person name="Jiang X."/>
            <person name="Wang W."/>
            <person name="Chen Q."/>
            <person name="Zhang S."/>
            <person name="Li H."/>
            <person name="Wu J."/>
            <person name="Wang P."/>
            <person name="Li P."/>
            <person name="Shi C."/>
            <person name="Zheng F."/>
            <person name="Jian J."/>
            <person name="Huang B."/>
            <person name="Shan D."/>
            <person name="Shi M."/>
            <person name="Fang C."/>
            <person name="Yue Y."/>
            <person name="Li F."/>
            <person name="Li D."/>
            <person name="Wei S."/>
            <person name="Han B."/>
            <person name="Jiang C."/>
            <person name="Yin Y."/>
            <person name="Xia T."/>
            <person name="Zhang Z."/>
            <person name="Bennetzen J.L."/>
            <person name="Zhao S."/>
            <person name="Wan X."/>
        </authorList>
    </citation>
    <scope>NUCLEOTIDE SEQUENCE [LARGE SCALE GENOMIC DNA]</scope>
    <source>
        <strain evidence="7">cv. Shuchazao</strain>
        <tissue evidence="6">Leaf</tissue>
    </source>
</reference>